<keyword evidence="3" id="KW-0998">Cell outer membrane</keyword>
<sequence length="599" mass="64046" precursor="true">MLLARTHNTVASLVLAGMVCLAGPGANAATPVKLAGAITGFVTDPGGVPQMGAAVFLFNRQERQFQRAITDERGVFRFVGLSPDLYSVKVTLSSFVPALKKGILVQPGMASVLNVNLNTLFSTIQFAYPPIDSGSLMTDEWKWVLRSAGPTRPVLRFNGDALATGASSSHHTAVFSDTRGVFKVSAGEGSLSSGVANEADLGTAFALATSLYGNNMVQVSGNLGYGSQTGVPTAAFRTSYSRNISGGSPEVSVTMRQLFMPGRLGAALGGNESALPMLRSMSASFDDRTQLTDELSAQYGFTLNSVTFLDHLNYTSPYVRLTYSLGDAGELDFSYTSGDARPDLAGKGTDTDMQRELSTLGMFPRISLRDGRPRIQRGQNFEVGYTRKLGSRTWQISAYQENVSNATLSIVAPAGMFAGGDILPDLFTGTSTFDAGDFRTTGYTASVTQAIGSHVTAMLMYGSTGGLTADDREIVSNSPDELRSMIRSGRRKAATVRVTAVSPWTGTHLIASYQVTNDHRWASPGNLYSTGTVHPMPGLNLYLRQPIPKLPMLPWRMEATADLRNMLAQGYLPLNVAGGQSITLVETPRSFRGGLSFIF</sequence>
<dbReference type="Pfam" id="PF13620">
    <property type="entry name" value="CarboxypepD_reg"/>
    <property type="match status" value="1"/>
</dbReference>
<keyword evidence="2" id="KW-0472">Membrane</keyword>
<dbReference type="Gene3D" id="2.40.170.20">
    <property type="entry name" value="TonB-dependent receptor, beta-barrel domain"/>
    <property type="match status" value="1"/>
</dbReference>
<dbReference type="SUPFAM" id="SSF56935">
    <property type="entry name" value="Porins"/>
    <property type="match status" value="1"/>
</dbReference>
<accession>Q028Q0</accession>
<dbReference type="OrthoDB" id="102259at2"/>
<feature type="chain" id="PRO_5004163928" description="Cna B domain protein" evidence="4">
    <location>
        <begin position="29"/>
        <end position="599"/>
    </location>
</feature>
<evidence type="ECO:0000256" key="3">
    <source>
        <dbReference type="ARBA" id="ARBA00023237"/>
    </source>
</evidence>
<evidence type="ECO:0008006" key="6">
    <source>
        <dbReference type="Google" id="ProtNLM"/>
    </source>
</evidence>
<comment type="subcellular location">
    <subcellularLocation>
        <location evidence="1">Cell outer membrane</location>
    </subcellularLocation>
</comment>
<dbReference type="AlphaFoldDB" id="Q028Q0"/>
<dbReference type="HOGENOM" id="CLU_466856_0_0_0"/>
<dbReference type="KEGG" id="sus:Acid_1510"/>
<feature type="signal peptide" evidence="4">
    <location>
        <begin position="1"/>
        <end position="28"/>
    </location>
</feature>
<dbReference type="GO" id="GO:0009279">
    <property type="term" value="C:cell outer membrane"/>
    <property type="evidence" value="ECO:0007669"/>
    <property type="project" value="UniProtKB-SubCell"/>
</dbReference>
<dbReference type="InParanoid" id="Q028Q0"/>
<evidence type="ECO:0000256" key="2">
    <source>
        <dbReference type="ARBA" id="ARBA00023136"/>
    </source>
</evidence>
<dbReference type="eggNOG" id="COG3485">
    <property type="taxonomic scope" value="Bacteria"/>
</dbReference>
<dbReference type="InterPro" id="IPR008969">
    <property type="entry name" value="CarboxyPept-like_regulatory"/>
</dbReference>
<evidence type="ECO:0000256" key="4">
    <source>
        <dbReference type="SAM" id="SignalP"/>
    </source>
</evidence>
<dbReference type="InterPro" id="IPR036942">
    <property type="entry name" value="Beta-barrel_TonB_sf"/>
</dbReference>
<evidence type="ECO:0000256" key="1">
    <source>
        <dbReference type="ARBA" id="ARBA00004442"/>
    </source>
</evidence>
<organism evidence="5">
    <name type="scientific">Solibacter usitatus (strain Ellin6076)</name>
    <dbReference type="NCBI Taxonomy" id="234267"/>
    <lineage>
        <taxon>Bacteria</taxon>
        <taxon>Pseudomonadati</taxon>
        <taxon>Acidobacteriota</taxon>
        <taxon>Terriglobia</taxon>
        <taxon>Bryobacterales</taxon>
        <taxon>Solibacteraceae</taxon>
        <taxon>Candidatus Solibacter</taxon>
    </lineage>
</organism>
<dbReference type="Gene3D" id="2.60.40.1120">
    <property type="entry name" value="Carboxypeptidase-like, regulatory domain"/>
    <property type="match status" value="1"/>
</dbReference>
<gene>
    <name evidence="5" type="ordered locus">Acid_1510</name>
</gene>
<dbReference type="EMBL" id="CP000473">
    <property type="protein sequence ID" value="ABJ82502.1"/>
    <property type="molecule type" value="Genomic_DNA"/>
</dbReference>
<dbReference type="SUPFAM" id="SSF49464">
    <property type="entry name" value="Carboxypeptidase regulatory domain-like"/>
    <property type="match status" value="1"/>
</dbReference>
<proteinExistence type="predicted"/>
<dbReference type="STRING" id="234267.Acid_1510"/>
<protein>
    <recommendedName>
        <fullName evidence="6">Cna B domain protein</fullName>
    </recommendedName>
</protein>
<reference evidence="5" key="1">
    <citation type="submission" date="2006-10" db="EMBL/GenBank/DDBJ databases">
        <title>Complete sequence of Solibacter usitatus Ellin6076.</title>
        <authorList>
            <consortium name="US DOE Joint Genome Institute"/>
            <person name="Copeland A."/>
            <person name="Lucas S."/>
            <person name="Lapidus A."/>
            <person name="Barry K."/>
            <person name="Detter J.C."/>
            <person name="Glavina del Rio T."/>
            <person name="Hammon N."/>
            <person name="Israni S."/>
            <person name="Dalin E."/>
            <person name="Tice H."/>
            <person name="Pitluck S."/>
            <person name="Thompson L.S."/>
            <person name="Brettin T."/>
            <person name="Bruce D."/>
            <person name="Han C."/>
            <person name="Tapia R."/>
            <person name="Gilna P."/>
            <person name="Schmutz J."/>
            <person name="Larimer F."/>
            <person name="Land M."/>
            <person name="Hauser L."/>
            <person name="Kyrpides N."/>
            <person name="Mikhailova N."/>
            <person name="Janssen P.H."/>
            <person name="Kuske C.R."/>
            <person name="Richardson P."/>
        </authorList>
    </citation>
    <scope>NUCLEOTIDE SEQUENCE</scope>
    <source>
        <strain evidence="5">Ellin6076</strain>
    </source>
</reference>
<evidence type="ECO:0000313" key="5">
    <source>
        <dbReference type="EMBL" id="ABJ82502.1"/>
    </source>
</evidence>
<name>Q028Q0_SOLUE</name>
<keyword evidence="4" id="KW-0732">Signal</keyword>